<dbReference type="Proteomes" id="UP000542342">
    <property type="component" value="Unassembled WGS sequence"/>
</dbReference>
<dbReference type="SUPFAM" id="SSF49478">
    <property type="entry name" value="Cna protein B-type domain"/>
    <property type="match status" value="1"/>
</dbReference>
<keyword evidence="1" id="KW-1133">Transmembrane helix</keyword>
<dbReference type="EMBL" id="JACEFB010000005">
    <property type="protein sequence ID" value="MBA2226326.1"/>
    <property type="molecule type" value="Genomic_DNA"/>
</dbReference>
<keyword evidence="2" id="KW-0645">Protease</keyword>
<organism evidence="2 3">
    <name type="scientific">Thermogemmata fonticola</name>
    <dbReference type="NCBI Taxonomy" id="2755323"/>
    <lineage>
        <taxon>Bacteria</taxon>
        <taxon>Pseudomonadati</taxon>
        <taxon>Planctomycetota</taxon>
        <taxon>Planctomycetia</taxon>
        <taxon>Gemmatales</taxon>
        <taxon>Gemmataceae</taxon>
        <taxon>Thermogemmata</taxon>
    </lineage>
</organism>
<keyword evidence="1" id="KW-0472">Membrane</keyword>
<name>A0A7V9ABK1_9BACT</name>
<dbReference type="RefSeq" id="WP_194537763.1">
    <property type="nucleotide sequence ID" value="NZ_JACEFB010000005.1"/>
</dbReference>
<keyword evidence="2" id="KW-0121">Carboxypeptidase</keyword>
<evidence type="ECO:0000313" key="3">
    <source>
        <dbReference type="Proteomes" id="UP000542342"/>
    </source>
</evidence>
<dbReference type="AlphaFoldDB" id="A0A7V9ABK1"/>
<accession>A0A7V9ABK1</accession>
<keyword evidence="1" id="KW-0812">Transmembrane</keyword>
<evidence type="ECO:0000256" key="1">
    <source>
        <dbReference type="SAM" id="Phobius"/>
    </source>
</evidence>
<keyword evidence="2" id="KW-0378">Hydrolase</keyword>
<evidence type="ECO:0000313" key="2">
    <source>
        <dbReference type="EMBL" id="MBA2226326.1"/>
    </source>
</evidence>
<gene>
    <name evidence="2" type="ORF">H0921_09160</name>
</gene>
<keyword evidence="3" id="KW-1185">Reference proteome</keyword>
<sequence>MGLRSSLQCHLSLIAGMGIMLLSPDLASAHALEAIVRVTNTALVIEAGYDDDTPAPSAKVVIRDANQRIVFEGTTDDRGLCTFSLPPPGMYVAEVTSTGHRASVEFVVENAPGEYQSWRPNRRTGLFVGIGGLLVLVLISWWRLRRRQRSPRNSPPMDANQEGGLT</sequence>
<reference evidence="2 3" key="1">
    <citation type="submission" date="2020-07" db="EMBL/GenBank/DDBJ databases">
        <title>Thermogemmata thermophila gen. nov., sp. nov., a novel moderate thermophilic planctomycete from a Kamchatka hot spring.</title>
        <authorList>
            <person name="Elcheninov A.G."/>
            <person name="Podosokorskaya O.A."/>
            <person name="Kovaleva O.L."/>
            <person name="Novikov A."/>
            <person name="Bonch-Osmolovskaya E.A."/>
            <person name="Toshchakov S.V."/>
            <person name="Kublanov I.V."/>
        </authorList>
    </citation>
    <scope>NUCLEOTIDE SEQUENCE [LARGE SCALE GENOMIC DNA]</scope>
    <source>
        <strain evidence="2 3">2918</strain>
    </source>
</reference>
<feature type="transmembrane region" description="Helical" evidence="1">
    <location>
        <begin position="125"/>
        <end position="144"/>
    </location>
</feature>
<proteinExistence type="predicted"/>
<comment type="caution">
    <text evidence="2">The sequence shown here is derived from an EMBL/GenBank/DDBJ whole genome shotgun (WGS) entry which is preliminary data.</text>
</comment>
<protein>
    <submittedName>
        <fullName evidence="2">Carboxypeptidase regulatory-like domain-containing protein</fullName>
    </submittedName>
</protein>
<dbReference type="GO" id="GO:0004180">
    <property type="term" value="F:carboxypeptidase activity"/>
    <property type="evidence" value="ECO:0007669"/>
    <property type="project" value="UniProtKB-KW"/>
</dbReference>